<evidence type="ECO:0000256" key="3">
    <source>
        <dbReference type="ARBA" id="ARBA00038209"/>
    </source>
</evidence>
<dbReference type="EMBL" id="UGNV01000001">
    <property type="protein sequence ID" value="STX28205.1"/>
    <property type="molecule type" value="Genomic_DNA"/>
</dbReference>
<evidence type="ECO:0000259" key="6">
    <source>
        <dbReference type="Pfam" id="PF02350"/>
    </source>
</evidence>
<sequence>MKIFIVFGTRPEAIKMIPVIKELKKRNFAQIEICITSQHTFMLQQVLSLFDIQCDYDLNIMKYDQTITETLTSALSGLNELFQKHKPNRVLVHGDTTTTFAGALAAFYNHIPVGHVEAGIRSHNIYSPWPEEINRKLAGTIADLHFAPTFHTAKNLLLEGVKESHIYITGNTVVDILLETKKIIAKRRMKKQLDEKFSYLDPRKKLLLITVHRREIFGKSFAAICKALAAIAKFNDVQLIFPVHLNPHVQAPVKKYLSNIKNIFLIEPQDYFSMLYLMQRCYVVLTDSGGIQEEAPAFNKPLIVMREITERVEGLSAGVAKLVGVRKEGIVKATQEILEDRKIYEAMARVSNPYGDGKAAQRIADVIVNSHNMGFLNQF</sequence>
<comment type="catalytic activity">
    <reaction evidence="2">
        <text>UDP-N-acetyl-alpha-D-glucosamine = UDP-N-acetyl-alpha-D-mannosamine</text>
        <dbReference type="Rhea" id="RHEA:17213"/>
        <dbReference type="ChEBI" id="CHEBI:57705"/>
        <dbReference type="ChEBI" id="CHEBI:68623"/>
        <dbReference type="EC" id="5.1.3.14"/>
    </reaction>
</comment>
<name>A0A378I0L2_9GAMM</name>
<gene>
    <name evidence="7" type="primary">wecB</name>
    <name evidence="7" type="ORF">NCTC13315_00729</name>
</gene>
<evidence type="ECO:0000256" key="2">
    <source>
        <dbReference type="ARBA" id="ARBA00036080"/>
    </source>
</evidence>
<dbReference type="AlphaFoldDB" id="A0A378I0L2"/>
<evidence type="ECO:0000256" key="1">
    <source>
        <dbReference type="ARBA" id="ARBA00023235"/>
    </source>
</evidence>
<dbReference type="Proteomes" id="UP000254968">
    <property type="component" value="Unassembled WGS sequence"/>
</dbReference>
<keyword evidence="1 5" id="KW-0413">Isomerase</keyword>
<dbReference type="Gene3D" id="3.40.50.2000">
    <property type="entry name" value="Glycogen Phosphorylase B"/>
    <property type="match status" value="2"/>
</dbReference>
<comment type="similarity">
    <text evidence="3 5">Belongs to the UDP-N-acetylglucosamine 2-epimerase family.</text>
</comment>
<dbReference type="EC" id="5.1.3.14" evidence="4"/>
<keyword evidence="8" id="KW-1185">Reference proteome</keyword>
<protein>
    <recommendedName>
        <fullName evidence="4">UDP-N-acetylglucosamine 2-epimerase (non-hydrolyzing)</fullName>
        <ecNumber evidence="4">5.1.3.14</ecNumber>
    </recommendedName>
</protein>
<evidence type="ECO:0000313" key="8">
    <source>
        <dbReference type="Proteomes" id="UP000254968"/>
    </source>
</evidence>
<evidence type="ECO:0000256" key="5">
    <source>
        <dbReference type="RuleBase" id="RU003513"/>
    </source>
</evidence>
<dbReference type="InterPro" id="IPR003331">
    <property type="entry name" value="UDP_GlcNAc_Epimerase_2_dom"/>
</dbReference>
<dbReference type="InterPro" id="IPR029767">
    <property type="entry name" value="WecB-like"/>
</dbReference>
<feature type="domain" description="UDP-N-acetylglucosamine 2-epimerase" evidence="6">
    <location>
        <begin position="21"/>
        <end position="367"/>
    </location>
</feature>
<evidence type="ECO:0000256" key="4">
    <source>
        <dbReference type="ARBA" id="ARBA00038858"/>
    </source>
</evidence>
<dbReference type="OrthoDB" id="9803238at2"/>
<accession>A0A378I0L2</accession>
<dbReference type="PANTHER" id="PTHR43174:SF2">
    <property type="entry name" value="UDP-N-ACETYLGLUCOSAMINE 2-EPIMERASE"/>
    <property type="match status" value="1"/>
</dbReference>
<dbReference type="CDD" id="cd03786">
    <property type="entry name" value="GTB_UDP-GlcNAc_2-Epimerase"/>
    <property type="match status" value="1"/>
</dbReference>
<evidence type="ECO:0000313" key="7">
    <source>
        <dbReference type="EMBL" id="STX28205.1"/>
    </source>
</evidence>
<organism evidence="7 8">
    <name type="scientific">Legionella beliardensis</name>
    <dbReference type="NCBI Taxonomy" id="91822"/>
    <lineage>
        <taxon>Bacteria</taxon>
        <taxon>Pseudomonadati</taxon>
        <taxon>Pseudomonadota</taxon>
        <taxon>Gammaproteobacteria</taxon>
        <taxon>Legionellales</taxon>
        <taxon>Legionellaceae</taxon>
        <taxon>Legionella</taxon>
    </lineage>
</organism>
<dbReference type="NCBIfam" id="TIGR00236">
    <property type="entry name" value="wecB"/>
    <property type="match status" value="1"/>
</dbReference>
<dbReference type="RefSeq" id="WP_115301970.1">
    <property type="nucleotide sequence ID" value="NZ_CAAAHO010000001.1"/>
</dbReference>
<dbReference type="Pfam" id="PF02350">
    <property type="entry name" value="Epimerase_2"/>
    <property type="match status" value="1"/>
</dbReference>
<reference evidence="7 8" key="1">
    <citation type="submission" date="2018-06" db="EMBL/GenBank/DDBJ databases">
        <authorList>
            <consortium name="Pathogen Informatics"/>
            <person name="Doyle S."/>
        </authorList>
    </citation>
    <scope>NUCLEOTIDE SEQUENCE [LARGE SCALE GENOMIC DNA]</scope>
    <source>
        <strain evidence="7 8">NCTC13315</strain>
    </source>
</reference>
<dbReference type="SUPFAM" id="SSF53756">
    <property type="entry name" value="UDP-Glycosyltransferase/glycogen phosphorylase"/>
    <property type="match status" value="1"/>
</dbReference>
<dbReference type="GO" id="GO:0008761">
    <property type="term" value="F:UDP-N-acetylglucosamine 2-epimerase activity"/>
    <property type="evidence" value="ECO:0007669"/>
    <property type="project" value="UniProtKB-EC"/>
</dbReference>
<proteinExistence type="inferred from homology"/>
<dbReference type="PANTHER" id="PTHR43174">
    <property type="entry name" value="UDP-N-ACETYLGLUCOSAMINE 2-EPIMERASE"/>
    <property type="match status" value="1"/>
</dbReference>